<comment type="catalytic activity">
    <reaction evidence="4 7">
        <text>uridine(38/39/40) in tRNA = pseudouridine(38/39/40) in tRNA</text>
        <dbReference type="Rhea" id="RHEA:22376"/>
        <dbReference type="Rhea" id="RHEA-COMP:10085"/>
        <dbReference type="Rhea" id="RHEA-COMP:10087"/>
        <dbReference type="ChEBI" id="CHEBI:65314"/>
        <dbReference type="ChEBI" id="CHEBI:65315"/>
        <dbReference type="EC" id="5.4.99.12"/>
    </reaction>
</comment>
<feature type="active site" description="Nucleophile" evidence="4 5">
    <location>
        <position position="53"/>
    </location>
</feature>
<keyword evidence="3 4" id="KW-0413">Isomerase</keyword>
<dbReference type="Gene3D" id="3.30.70.660">
    <property type="entry name" value="Pseudouridine synthase I, catalytic domain, C-terminal subdomain"/>
    <property type="match status" value="1"/>
</dbReference>
<evidence type="ECO:0000256" key="6">
    <source>
        <dbReference type="PIRSR" id="PIRSR001430-2"/>
    </source>
</evidence>
<evidence type="ECO:0000256" key="2">
    <source>
        <dbReference type="ARBA" id="ARBA00022694"/>
    </source>
</evidence>
<feature type="domain" description="Pseudouridine synthase I TruA alpha/beta" evidence="8">
    <location>
        <begin position="7"/>
        <end position="103"/>
    </location>
</feature>
<organism evidence="9 10">
    <name type="scientific">Candidatus Lachnoclostridium stercorigallinarum</name>
    <dbReference type="NCBI Taxonomy" id="2838634"/>
    <lineage>
        <taxon>Bacteria</taxon>
        <taxon>Bacillati</taxon>
        <taxon>Bacillota</taxon>
        <taxon>Clostridia</taxon>
        <taxon>Lachnospirales</taxon>
        <taxon>Lachnospiraceae</taxon>
    </lineage>
</organism>
<evidence type="ECO:0000256" key="5">
    <source>
        <dbReference type="PIRSR" id="PIRSR001430-1"/>
    </source>
</evidence>
<dbReference type="InterPro" id="IPR020097">
    <property type="entry name" value="PsdUridine_synth_TruA_a/b_dom"/>
</dbReference>
<keyword evidence="2 4" id="KW-0819">tRNA processing</keyword>
<dbReference type="Pfam" id="PF01416">
    <property type="entry name" value="PseudoU_synth_1"/>
    <property type="match status" value="2"/>
</dbReference>
<comment type="subunit">
    <text evidence="4">Homodimer.</text>
</comment>
<dbReference type="PIRSF" id="PIRSF001430">
    <property type="entry name" value="tRNA_psdUrid_synth"/>
    <property type="match status" value="1"/>
</dbReference>
<evidence type="ECO:0000313" key="10">
    <source>
        <dbReference type="Proteomes" id="UP000824101"/>
    </source>
</evidence>
<evidence type="ECO:0000256" key="1">
    <source>
        <dbReference type="ARBA" id="ARBA00009375"/>
    </source>
</evidence>
<dbReference type="SUPFAM" id="SSF55120">
    <property type="entry name" value="Pseudouridine synthase"/>
    <property type="match status" value="1"/>
</dbReference>
<feature type="binding site" evidence="4 6">
    <location>
        <position position="111"/>
    </location>
    <ligand>
        <name>substrate</name>
    </ligand>
</feature>
<sequence>MRNIRIVMEYDGSRYDGWQKQGNTDRTIQGRMEAVLERMTGHPVEVHGAGRTDAGVHAEGQTANFRIPEHFSAEEAMTYLNTYLPEDIRVLDAEETDEKFHSRLNAAGKLYRYRVWMGEKRPVFQRRYLYGLGKSLDVQAMKQAAELLVGTRDFRSFCANRRMKKSTVRTLFSIDFRQQGEELAMEFYGDGFLYHMVRILAGTLIEVGEGKRPPESVTDILEAKNRQAAGFTAPAEGLCLVRVDYGTAKAGKRRWQ</sequence>
<dbReference type="GO" id="GO:0003723">
    <property type="term" value="F:RNA binding"/>
    <property type="evidence" value="ECO:0007669"/>
    <property type="project" value="InterPro"/>
</dbReference>
<dbReference type="InterPro" id="IPR020094">
    <property type="entry name" value="TruA/RsuA/RluB/E/F_N"/>
</dbReference>
<reference evidence="9" key="2">
    <citation type="submission" date="2021-04" db="EMBL/GenBank/DDBJ databases">
        <authorList>
            <person name="Gilroy R."/>
        </authorList>
    </citation>
    <scope>NUCLEOTIDE SEQUENCE</scope>
    <source>
        <strain evidence="9">ChiBcec1-1093</strain>
    </source>
</reference>
<dbReference type="EMBL" id="DXBC01000142">
    <property type="protein sequence ID" value="HIZ79903.1"/>
    <property type="molecule type" value="Genomic_DNA"/>
</dbReference>
<dbReference type="Gene3D" id="3.30.70.580">
    <property type="entry name" value="Pseudouridine synthase I, catalytic domain, N-terminal subdomain"/>
    <property type="match status" value="1"/>
</dbReference>
<reference evidence="9" key="1">
    <citation type="journal article" date="2021" name="PeerJ">
        <title>Extensive microbial diversity within the chicken gut microbiome revealed by metagenomics and culture.</title>
        <authorList>
            <person name="Gilroy R."/>
            <person name="Ravi A."/>
            <person name="Getino M."/>
            <person name="Pursley I."/>
            <person name="Horton D.L."/>
            <person name="Alikhan N.F."/>
            <person name="Baker D."/>
            <person name="Gharbi K."/>
            <person name="Hall N."/>
            <person name="Watson M."/>
            <person name="Adriaenssens E.M."/>
            <person name="Foster-Nyarko E."/>
            <person name="Jarju S."/>
            <person name="Secka A."/>
            <person name="Antonio M."/>
            <person name="Oren A."/>
            <person name="Chaudhuri R.R."/>
            <person name="La Ragione R."/>
            <person name="Hildebrand F."/>
            <person name="Pallen M.J."/>
        </authorList>
    </citation>
    <scope>NUCLEOTIDE SEQUENCE</scope>
    <source>
        <strain evidence="9">ChiBcec1-1093</strain>
    </source>
</reference>
<comment type="function">
    <text evidence="4">Formation of pseudouridine at positions 38, 39 and 40 in the anticodon stem and loop of transfer RNAs.</text>
</comment>
<accession>A0A9D2GHI7</accession>
<dbReference type="FunFam" id="3.30.70.580:FF:000001">
    <property type="entry name" value="tRNA pseudouridine synthase A"/>
    <property type="match status" value="1"/>
</dbReference>
<dbReference type="HAMAP" id="MF_00171">
    <property type="entry name" value="TruA"/>
    <property type="match status" value="1"/>
</dbReference>
<name>A0A9D2GHI7_9FIRM</name>
<proteinExistence type="inferred from homology"/>
<dbReference type="CDD" id="cd02570">
    <property type="entry name" value="PseudoU_synth_EcTruA"/>
    <property type="match status" value="1"/>
</dbReference>
<dbReference type="InterPro" id="IPR020103">
    <property type="entry name" value="PsdUridine_synth_cat_dom_sf"/>
</dbReference>
<dbReference type="PANTHER" id="PTHR11142">
    <property type="entry name" value="PSEUDOURIDYLATE SYNTHASE"/>
    <property type="match status" value="1"/>
</dbReference>
<comment type="caution">
    <text evidence="9">The sequence shown here is derived from an EMBL/GenBank/DDBJ whole genome shotgun (WGS) entry which is preliminary data.</text>
</comment>
<gene>
    <name evidence="4 9" type="primary">truA</name>
    <name evidence="9" type="ORF">IAA17_08970</name>
</gene>
<comment type="similarity">
    <text evidence="1 4 7">Belongs to the tRNA pseudouridine synthase TruA family.</text>
</comment>
<evidence type="ECO:0000313" key="9">
    <source>
        <dbReference type="EMBL" id="HIZ79903.1"/>
    </source>
</evidence>
<evidence type="ECO:0000256" key="4">
    <source>
        <dbReference type="HAMAP-Rule" id="MF_00171"/>
    </source>
</evidence>
<dbReference type="InterPro" id="IPR001406">
    <property type="entry name" value="PsdUridine_synth_TruA"/>
</dbReference>
<dbReference type="Proteomes" id="UP000824101">
    <property type="component" value="Unassembled WGS sequence"/>
</dbReference>
<dbReference type="GO" id="GO:0031119">
    <property type="term" value="P:tRNA pseudouridine synthesis"/>
    <property type="evidence" value="ECO:0007669"/>
    <property type="project" value="UniProtKB-UniRule"/>
</dbReference>
<dbReference type="PANTHER" id="PTHR11142:SF22">
    <property type="entry name" value="TRNA PSEUDOURIDINE SYNTHASE A 2"/>
    <property type="match status" value="1"/>
</dbReference>
<dbReference type="EC" id="5.4.99.12" evidence="4"/>
<evidence type="ECO:0000256" key="3">
    <source>
        <dbReference type="ARBA" id="ARBA00023235"/>
    </source>
</evidence>
<evidence type="ECO:0000256" key="7">
    <source>
        <dbReference type="RuleBase" id="RU003792"/>
    </source>
</evidence>
<protein>
    <recommendedName>
        <fullName evidence="4">tRNA pseudouridine synthase A</fullName>
        <ecNumber evidence="4">5.4.99.12</ecNumber>
    </recommendedName>
    <alternativeName>
        <fullName evidence="4">tRNA pseudouridine(38-40) synthase</fullName>
    </alternativeName>
    <alternativeName>
        <fullName evidence="4">tRNA pseudouridylate synthase I</fullName>
    </alternativeName>
    <alternativeName>
        <fullName evidence="4">tRNA-uridine isomerase I</fullName>
    </alternativeName>
</protein>
<comment type="caution">
    <text evidence="4">Lacks conserved residue(s) required for the propagation of feature annotation.</text>
</comment>
<evidence type="ECO:0000259" key="8">
    <source>
        <dbReference type="Pfam" id="PF01416"/>
    </source>
</evidence>
<dbReference type="GO" id="GO:0160147">
    <property type="term" value="F:tRNA pseudouridine(38-40) synthase activity"/>
    <property type="evidence" value="ECO:0007669"/>
    <property type="project" value="UniProtKB-EC"/>
</dbReference>
<dbReference type="NCBIfam" id="TIGR00071">
    <property type="entry name" value="hisT_truA"/>
    <property type="match status" value="1"/>
</dbReference>
<feature type="domain" description="Pseudouridine synthase I TruA alpha/beta" evidence="8">
    <location>
        <begin position="144"/>
        <end position="245"/>
    </location>
</feature>
<dbReference type="AlphaFoldDB" id="A0A9D2GHI7"/>
<dbReference type="InterPro" id="IPR020095">
    <property type="entry name" value="PsdUridine_synth_TruA_C"/>
</dbReference>